<dbReference type="GO" id="GO:0008654">
    <property type="term" value="P:phospholipid biosynthetic process"/>
    <property type="evidence" value="ECO:0007669"/>
    <property type="project" value="UniProtKB-KW"/>
</dbReference>
<sequence length="297" mass="32520">MKRVTVILNPMAGNAHQRRAIAKGITEWRSNQGWQVRLRETRRAGDATTFAREEAKRNDLIVAAGGDGTINEVMNGLVGTDTALGALPVGTGNVWVRELHQSLNPLHAARQLADGHVELVDVGQANERYFLLMAGIGLDAAITREVRSADKKRLGRLAYVIKSLPVLWRLRGTRTRISLDGEPLKGNALFVLISNSRLYGGVLNIAYRAAMRDGMLDVCTMMGDSALDAPKLLAGILFRGYGMIEGLEYRQAREIEIACSKPLPIQVDGDAIGTTPMTFRVVPQALRVLLPRTTEIN</sequence>
<reference evidence="14 15" key="1">
    <citation type="submission" date="2015-07" db="EMBL/GenBank/DDBJ databases">
        <title>Whole genome sequence of Herpetosiphon geysericola DSM 7119.</title>
        <authorList>
            <person name="Hemp J."/>
            <person name="Ward L.M."/>
            <person name="Pace L.A."/>
            <person name="Fischer W.W."/>
        </authorList>
    </citation>
    <scope>NUCLEOTIDE SEQUENCE [LARGE SCALE GENOMIC DNA]</scope>
    <source>
        <strain evidence="14 15">DSM 7119</strain>
    </source>
</reference>
<evidence type="ECO:0000256" key="5">
    <source>
        <dbReference type="ARBA" id="ARBA00022723"/>
    </source>
</evidence>
<dbReference type="RefSeq" id="WP_083469720.1">
    <property type="nucleotide sequence ID" value="NZ_LGKP01000008.1"/>
</dbReference>
<dbReference type="InterPro" id="IPR017438">
    <property type="entry name" value="ATP-NAD_kinase_N"/>
</dbReference>
<evidence type="ECO:0000256" key="9">
    <source>
        <dbReference type="ARBA" id="ARBA00022842"/>
    </source>
</evidence>
<keyword evidence="4" id="KW-0808">Transferase</keyword>
<dbReference type="Gene3D" id="3.40.50.10330">
    <property type="entry name" value="Probable inorganic polyphosphate/atp-NAD kinase, domain 1"/>
    <property type="match status" value="1"/>
</dbReference>
<evidence type="ECO:0000313" key="15">
    <source>
        <dbReference type="Proteomes" id="UP000050277"/>
    </source>
</evidence>
<dbReference type="Gene3D" id="2.60.200.40">
    <property type="match status" value="1"/>
</dbReference>
<evidence type="ECO:0000256" key="6">
    <source>
        <dbReference type="ARBA" id="ARBA00022741"/>
    </source>
</evidence>
<dbReference type="GO" id="GO:0046872">
    <property type="term" value="F:metal ion binding"/>
    <property type="evidence" value="ECO:0007669"/>
    <property type="project" value="UniProtKB-KW"/>
</dbReference>
<dbReference type="InterPro" id="IPR016064">
    <property type="entry name" value="NAD/diacylglycerol_kinase_sf"/>
</dbReference>
<dbReference type="GO" id="GO:0005886">
    <property type="term" value="C:plasma membrane"/>
    <property type="evidence" value="ECO:0007669"/>
    <property type="project" value="TreeGrafter"/>
</dbReference>
<keyword evidence="15" id="KW-1185">Reference proteome</keyword>
<keyword evidence="3" id="KW-0444">Lipid biosynthesis</keyword>
<keyword evidence="12" id="KW-1208">Phospholipid metabolism</keyword>
<dbReference type="InterPro" id="IPR005218">
    <property type="entry name" value="Diacylglycerol/lipid_kinase"/>
</dbReference>
<comment type="caution">
    <text evidence="14">The sequence shown here is derived from an EMBL/GenBank/DDBJ whole genome shotgun (WGS) entry which is preliminary data.</text>
</comment>
<keyword evidence="5" id="KW-0479">Metal-binding</keyword>
<proteinExistence type="inferred from homology"/>
<evidence type="ECO:0000256" key="12">
    <source>
        <dbReference type="ARBA" id="ARBA00023264"/>
    </source>
</evidence>
<dbReference type="PANTHER" id="PTHR12358">
    <property type="entry name" value="SPHINGOSINE KINASE"/>
    <property type="match status" value="1"/>
</dbReference>
<dbReference type="GO" id="GO:0005524">
    <property type="term" value="F:ATP binding"/>
    <property type="evidence" value="ECO:0007669"/>
    <property type="project" value="UniProtKB-KW"/>
</dbReference>
<evidence type="ECO:0000256" key="11">
    <source>
        <dbReference type="ARBA" id="ARBA00023209"/>
    </source>
</evidence>
<keyword evidence="9" id="KW-0460">Magnesium</keyword>
<dbReference type="EMBL" id="LGKP01000008">
    <property type="protein sequence ID" value="KPL91026.1"/>
    <property type="molecule type" value="Genomic_DNA"/>
</dbReference>
<dbReference type="Pfam" id="PF19279">
    <property type="entry name" value="YegS_C"/>
    <property type="match status" value="1"/>
</dbReference>
<gene>
    <name evidence="14" type="ORF">SE18_04545</name>
</gene>
<dbReference type="NCBIfam" id="TIGR00147">
    <property type="entry name" value="YegS/Rv2252/BmrU family lipid kinase"/>
    <property type="match status" value="1"/>
</dbReference>
<dbReference type="PROSITE" id="PS50146">
    <property type="entry name" value="DAGK"/>
    <property type="match status" value="1"/>
</dbReference>
<evidence type="ECO:0000256" key="7">
    <source>
        <dbReference type="ARBA" id="ARBA00022777"/>
    </source>
</evidence>
<evidence type="ECO:0000256" key="1">
    <source>
        <dbReference type="ARBA" id="ARBA00001946"/>
    </source>
</evidence>
<keyword evidence="8" id="KW-0067">ATP-binding</keyword>
<dbReference type="InterPro" id="IPR045540">
    <property type="entry name" value="YegS/DAGK_C"/>
</dbReference>
<keyword evidence="11" id="KW-0594">Phospholipid biosynthesis</keyword>
<dbReference type="Proteomes" id="UP000050277">
    <property type="component" value="Unassembled WGS sequence"/>
</dbReference>
<dbReference type="OrthoDB" id="142078at2"/>
<keyword evidence="7" id="KW-0418">Kinase</keyword>
<evidence type="ECO:0000256" key="2">
    <source>
        <dbReference type="ARBA" id="ARBA00005983"/>
    </source>
</evidence>
<dbReference type="PATRIC" id="fig|70996.4.peg.5394"/>
<comment type="similarity">
    <text evidence="2">Belongs to the diacylglycerol/lipid kinase family.</text>
</comment>
<feature type="domain" description="DAGKc" evidence="13">
    <location>
        <begin position="1"/>
        <end position="129"/>
    </location>
</feature>
<dbReference type="STRING" id="70996.SE18_04545"/>
<evidence type="ECO:0000259" key="13">
    <source>
        <dbReference type="PROSITE" id="PS50146"/>
    </source>
</evidence>
<dbReference type="Pfam" id="PF00781">
    <property type="entry name" value="DAGK_cat"/>
    <property type="match status" value="1"/>
</dbReference>
<dbReference type="SUPFAM" id="SSF111331">
    <property type="entry name" value="NAD kinase/diacylglycerol kinase-like"/>
    <property type="match status" value="1"/>
</dbReference>
<evidence type="ECO:0000256" key="3">
    <source>
        <dbReference type="ARBA" id="ARBA00022516"/>
    </source>
</evidence>
<keyword evidence="6" id="KW-0547">Nucleotide-binding</keyword>
<dbReference type="SMART" id="SM00046">
    <property type="entry name" value="DAGKc"/>
    <property type="match status" value="1"/>
</dbReference>
<dbReference type="PANTHER" id="PTHR12358:SF106">
    <property type="entry name" value="LIPID KINASE YEGS"/>
    <property type="match status" value="1"/>
</dbReference>
<keyword evidence="10" id="KW-0443">Lipid metabolism</keyword>
<dbReference type="InterPro" id="IPR050187">
    <property type="entry name" value="Lipid_Phosphate_FormReg"/>
</dbReference>
<dbReference type="InterPro" id="IPR001206">
    <property type="entry name" value="Diacylglycerol_kinase_cat_dom"/>
</dbReference>
<organism evidence="14 15">
    <name type="scientific">Herpetosiphon geysericola</name>
    <dbReference type="NCBI Taxonomy" id="70996"/>
    <lineage>
        <taxon>Bacteria</taxon>
        <taxon>Bacillati</taxon>
        <taxon>Chloroflexota</taxon>
        <taxon>Chloroflexia</taxon>
        <taxon>Herpetosiphonales</taxon>
        <taxon>Herpetosiphonaceae</taxon>
        <taxon>Herpetosiphon</taxon>
    </lineage>
</organism>
<evidence type="ECO:0000256" key="8">
    <source>
        <dbReference type="ARBA" id="ARBA00022840"/>
    </source>
</evidence>
<dbReference type="AlphaFoldDB" id="A0A0N8GT39"/>
<dbReference type="GO" id="GO:0004143">
    <property type="term" value="F:ATP-dependent diacylglycerol kinase activity"/>
    <property type="evidence" value="ECO:0007669"/>
    <property type="project" value="TreeGrafter"/>
</dbReference>
<protein>
    <recommendedName>
        <fullName evidence="13">DAGKc domain-containing protein</fullName>
    </recommendedName>
</protein>
<name>A0A0N8GT39_9CHLR</name>
<accession>A0A0N8GT39</accession>
<evidence type="ECO:0000313" key="14">
    <source>
        <dbReference type="EMBL" id="KPL91026.1"/>
    </source>
</evidence>
<evidence type="ECO:0000256" key="4">
    <source>
        <dbReference type="ARBA" id="ARBA00022679"/>
    </source>
</evidence>
<evidence type="ECO:0000256" key="10">
    <source>
        <dbReference type="ARBA" id="ARBA00023098"/>
    </source>
</evidence>
<comment type="cofactor">
    <cofactor evidence="1">
        <name>Mg(2+)</name>
        <dbReference type="ChEBI" id="CHEBI:18420"/>
    </cofactor>
</comment>